<organism evidence="2 3">
    <name type="scientific">Caulobacter rhizosphaerae</name>
    <dbReference type="NCBI Taxonomy" id="2010972"/>
    <lineage>
        <taxon>Bacteria</taxon>
        <taxon>Pseudomonadati</taxon>
        <taxon>Pseudomonadota</taxon>
        <taxon>Alphaproteobacteria</taxon>
        <taxon>Caulobacterales</taxon>
        <taxon>Caulobacteraceae</taxon>
        <taxon>Caulobacter</taxon>
    </lineage>
</organism>
<accession>A0ABU1N2H9</accession>
<evidence type="ECO:0000313" key="3">
    <source>
        <dbReference type="Proteomes" id="UP001262754"/>
    </source>
</evidence>
<reference evidence="2 3" key="1">
    <citation type="submission" date="2023-07" db="EMBL/GenBank/DDBJ databases">
        <title>Sorghum-associated microbial communities from plants grown in Nebraska, USA.</title>
        <authorList>
            <person name="Schachtman D."/>
        </authorList>
    </citation>
    <scope>NUCLEOTIDE SEQUENCE [LARGE SCALE GENOMIC DNA]</scope>
    <source>
        <strain evidence="2 3">DS2154</strain>
    </source>
</reference>
<dbReference type="Gene3D" id="3.40.30.10">
    <property type="entry name" value="Glutaredoxin"/>
    <property type="match status" value="1"/>
</dbReference>
<dbReference type="InterPro" id="IPR036249">
    <property type="entry name" value="Thioredoxin-like_sf"/>
</dbReference>
<dbReference type="GO" id="GO:0004364">
    <property type="term" value="F:glutathione transferase activity"/>
    <property type="evidence" value="ECO:0007669"/>
    <property type="project" value="UniProtKB-EC"/>
</dbReference>
<evidence type="ECO:0000259" key="1">
    <source>
        <dbReference type="PROSITE" id="PS50404"/>
    </source>
</evidence>
<dbReference type="SFLD" id="SFLDG00358">
    <property type="entry name" value="Main_(cytGST)"/>
    <property type="match status" value="1"/>
</dbReference>
<dbReference type="PANTHER" id="PTHR42673">
    <property type="entry name" value="MALEYLACETOACETATE ISOMERASE"/>
    <property type="match status" value="1"/>
</dbReference>
<dbReference type="InterPro" id="IPR036282">
    <property type="entry name" value="Glutathione-S-Trfase_C_sf"/>
</dbReference>
<dbReference type="PANTHER" id="PTHR42673:SF4">
    <property type="entry name" value="MALEYLACETOACETATE ISOMERASE"/>
    <property type="match status" value="1"/>
</dbReference>
<protein>
    <submittedName>
        <fullName evidence="2">Glutathione S-transferase</fullName>
        <ecNumber evidence="2">2.5.1.18</ecNumber>
    </submittedName>
</protein>
<dbReference type="Proteomes" id="UP001262754">
    <property type="component" value="Unassembled WGS sequence"/>
</dbReference>
<keyword evidence="2" id="KW-0808">Transferase</keyword>
<keyword evidence="3" id="KW-1185">Reference proteome</keyword>
<dbReference type="RefSeq" id="WP_310033238.1">
    <property type="nucleotide sequence ID" value="NZ_JAVDRL010000009.1"/>
</dbReference>
<comment type="caution">
    <text evidence="2">The sequence shown here is derived from an EMBL/GenBank/DDBJ whole genome shotgun (WGS) entry which is preliminary data.</text>
</comment>
<dbReference type="Pfam" id="PF13410">
    <property type="entry name" value="GST_C_2"/>
    <property type="match status" value="1"/>
</dbReference>
<feature type="domain" description="GST N-terminal" evidence="1">
    <location>
        <begin position="1"/>
        <end position="82"/>
    </location>
</feature>
<dbReference type="SFLD" id="SFLDS00019">
    <property type="entry name" value="Glutathione_Transferase_(cytos"/>
    <property type="match status" value="1"/>
</dbReference>
<dbReference type="EMBL" id="JAVDRL010000009">
    <property type="protein sequence ID" value="MDR6532640.1"/>
    <property type="molecule type" value="Genomic_DNA"/>
</dbReference>
<dbReference type="CDD" id="cd03194">
    <property type="entry name" value="GST_C_3"/>
    <property type="match status" value="1"/>
</dbReference>
<dbReference type="EC" id="2.5.1.18" evidence="2"/>
<name>A0ABU1N2H9_9CAUL</name>
<dbReference type="SUPFAM" id="SSF52833">
    <property type="entry name" value="Thioredoxin-like"/>
    <property type="match status" value="1"/>
</dbReference>
<sequence>MEIVVGTKKWSSWSLRPWLALKRTGQPFKETVIELRQAGASEAEIAKHSPSHLVPALKDGDLVVWDSLAICEYLAETFPTAKLWPQDAALRALGRSAAAEMHSGFSSLRGECPMALEVAPAAVAISEATQKDVRKIVERWNQLLKRSGGPFLLGDWSIADAFYTPVATRFRTYGIHLSDYGDTGAAGAYCERLLQTPEFLAWEADSLA</sequence>
<dbReference type="InterPro" id="IPR004045">
    <property type="entry name" value="Glutathione_S-Trfase_N"/>
</dbReference>
<proteinExistence type="predicted"/>
<dbReference type="SUPFAM" id="SSF47616">
    <property type="entry name" value="GST C-terminal domain-like"/>
    <property type="match status" value="1"/>
</dbReference>
<dbReference type="CDD" id="cd03043">
    <property type="entry name" value="GST_N_1"/>
    <property type="match status" value="1"/>
</dbReference>
<dbReference type="Gene3D" id="1.20.1050.10">
    <property type="match status" value="1"/>
</dbReference>
<dbReference type="PROSITE" id="PS50404">
    <property type="entry name" value="GST_NTER"/>
    <property type="match status" value="1"/>
</dbReference>
<gene>
    <name evidence="2" type="ORF">J2800_003398</name>
</gene>
<dbReference type="InterPro" id="IPR040079">
    <property type="entry name" value="Glutathione_S-Trfase"/>
</dbReference>
<evidence type="ECO:0000313" key="2">
    <source>
        <dbReference type="EMBL" id="MDR6532640.1"/>
    </source>
</evidence>
<dbReference type="Pfam" id="PF13409">
    <property type="entry name" value="GST_N_2"/>
    <property type="match status" value="1"/>
</dbReference>